<dbReference type="PROSITE" id="PS00379">
    <property type="entry name" value="CDP_ALCOHOL_P_TRANSF"/>
    <property type="match status" value="1"/>
</dbReference>
<feature type="transmembrane region" description="Helical" evidence="3">
    <location>
        <begin position="12"/>
        <end position="29"/>
    </location>
</feature>
<feature type="transmembrane region" description="Helical" evidence="3">
    <location>
        <begin position="219"/>
        <end position="247"/>
    </location>
</feature>
<dbReference type="InterPro" id="IPR048254">
    <property type="entry name" value="CDP_ALCOHOL_P_TRANSF_CS"/>
</dbReference>
<name>A0A1M5CVL2_9BACT</name>
<dbReference type="GO" id="GO:0016780">
    <property type="term" value="F:phosphotransferase activity, for other substituted phosphate groups"/>
    <property type="evidence" value="ECO:0007669"/>
    <property type="project" value="InterPro"/>
</dbReference>
<keyword evidence="3" id="KW-1133">Transmembrane helix</keyword>
<keyword evidence="1 2" id="KW-0808">Transferase</keyword>
<evidence type="ECO:0000256" key="2">
    <source>
        <dbReference type="RuleBase" id="RU003750"/>
    </source>
</evidence>
<feature type="transmembrane region" description="Helical" evidence="3">
    <location>
        <begin position="149"/>
        <end position="170"/>
    </location>
</feature>
<keyword evidence="3" id="KW-0472">Membrane</keyword>
<protein>
    <submittedName>
        <fullName evidence="4">CDP-diacylglycerol---serine O-phosphatidyltransferase</fullName>
    </submittedName>
</protein>
<dbReference type="AlphaFoldDB" id="A0A1M5CVL2"/>
<evidence type="ECO:0000313" key="5">
    <source>
        <dbReference type="Proteomes" id="UP000184048"/>
    </source>
</evidence>
<dbReference type="GO" id="GO:0016020">
    <property type="term" value="C:membrane"/>
    <property type="evidence" value="ECO:0007669"/>
    <property type="project" value="InterPro"/>
</dbReference>
<keyword evidence="3" id="KW-0812">Transmembrane</keyword>
<feature type="transmembrane region" description="Helical" evidence="3">
    <location>
        <begin position="176"/>
        <end position="198"/>
    </location>
</feature>
<evidence type="ECO:0000256" key="1">
    <source>
        <dbReference type="ARBA" id="ARBA00022679"/>
    </source>
</evidence>
<dbReference type="Gene3D" id="1.20.120.1760">
    <property type="match status" value="1"/>
</dbReference>
<gene>
    <name evidence="4" type="ORF">SAMN02745131_03046</name>
</gene>
<dbReference type="Proteomes" id="UP000184048">
    <property type="component" value="Unassembled WGS sequence"/>
</dbReference>
<organism evidence="4 5">
    <name type="scientific">Flavisolibacter ginsengisoli DSM 18119</name>
    <dbReference type="NCBI Taxonomy" id="1121884"/>
    <lineage>
        <taxon>Bacteria</taxon>
        <taxon>Pseudomonadati</taxon>
        <taxon>Bacteroidota</taxon>
        <taxon>Chitinophagia</taxon>
        <taxon>Chitinophagales</taxon>
        <taxon>Chitinophagaceae</taxon>
        <taxon>Flavisolibacter</taxon>
    </lineage>
</organism>
<dbReference type="EMBL" id="FQUU01000013">
    <property type="protein sequence ID" value="SHF58785.1"/>
    <property type="molecule type" value="Genomic_DNA"/>
</dbReference>
<feature type="transmembrane region" description="Helical" evidence="3">
    <location>
        <begin position="49"/>
        <end position="73"/>
    </location>
</feature>
<dbReference type="PROSITE" id="PS51257">
    <property type="entry name" value="PROKAR_LIPOPROTEIN"/>
    <property type="match status" value="1"/>
</dbReference>
<proteinExistence type="inferred from homology"/>
<dbReference type="Pfam" id="PF01066">
    <property type="entry name" value="CDP-OH_P_transf"/>
    <property type="match status" value="1"/>
</dbReference>
<evidence type="ECO:0000313" key="4">
    <source>
        <dbReference type="EMBL" id="SHF58785.1"/>
    </source>
</evidence>
<reference evidence="4 5" key="1">
    <citation type="submission" date="2016-11" db="EMBL/GenBank/DDBJ databases">
        <authorList>
            <person name="Jaros S."/>
            <person name="Januszkiewicz K."/>
            <person name="Wedrychowicz H."/>
        </authorList>
    </citation>
    <scope>NUCLEOTIDE SEQUENCE [LARGE SCALE GENOMIC DNA]</scope>
    <source>
        <strain evidence="4 5">DSM 18119</strain>
    </source>
</reference>
<dbReference type="InterPro" id="IPR043130">
    <property type="entry name" value="CDP-OH_PTrfase_TM_dom"/>
</dbReference>
<evidence type="ECO:0000256" key="3">
    <source>
        <dbReference type="SAM" id="Phobius"/>
    </source>
</evidence>
<keyword evidence="5" id="KW-1185">Reference proteome</keyword>
<dbReference type="GO" id="GO:0008654">
    <property type="term" value="P:phospholipid biosynthetic process"/>
    <property type="evidence" value="ECO:0007669"/>
    <property type="project" value="InterPro"/>
</dbReference>
<feature type="transmembrane region" description="Helical" evidence="3">
    <location>
        <begin position="119"/>
        <end position="137"/>
    </location>
</feature>
<dbReference type="STRING" id="1121884.SAMN02745131_03046"/>
<sequence length="270" mass="30191">MSMKQIPNIFTLINLVFGCIAIVLILQTGETIVVLDNMGASQVTLPEKIWQGSLFLFGAAIVDFLDGFLARMLKANSEKGKQLDSLCDVVSFGVAPGMILYQLLRIGYAKEENGLDVSLMALLPAFIFSAAVAWRLAKFNISTNQTYSFKGVPCPAAGLLVASFPLIIWYETLGLQQLFINVWFLYFVILAVSYLMVSNRSFMAFKFTDYSFKNNSVKYTLLVLSVISIIWLKWLAVPVIFVLYLVFSMFSKEPPPMVTDVHKQTLDVTV</sequence>
<comment type="similarity">
    <text evidence="2">Belongs to the CDP-alcohol phosphatidyltransferase class-I family.</text>
</comment>
<feature type="transmembrane region" description="Helical" evidence="3">
    <location>
        <begin position="85"/>
        <end position="104"/>
    </location>
</feature>
<dbReference type="InterPro" id="IPR000462">
    <property type="entry name" value="CDP-OH_P_trans"/>
</dbReference>
<accession>A0A1M5CVL2</accession>